<dbReference type="EMBL" id="JBAMIC010000001">
    <property type="protein sequence ID" value="KAK7113849.1"/>
    <property type="molecule type" value="Genomic_DNA"/>
</dbReference>
<accession>A0AAN9BYF4</accession>
<dbReference type="GO" id="GO:0001517">
    <property type="term" value="F:N-acetylglucosamine 6-O-sulfotransferase activity"/>
    <property type="evidence" value="ECO:0007669"/>
    <property type="project" value="TreeGrafter"/>
</dbReference>
<dbReference type="Gene3D" id="3.40.50.300">
    <property type="entry name" value="P-loop containing nucleotide triphosphate hydrolases"/>
    <property type="match status" value="1"/>
</dbReference>
<dbReference type="SUPFAM" id="SSF52540">
    <property type="entry name" value="P-loop containing nucleoside triphosphate hydrolases"/>
    <property type="match status" value="1"/>
</dbReference>
<gene>
    <name evidence="2" type="ORF">V1264_000012</name>
</gene>
<evidence type="ECO:0000256" key="1">
    <source>
        <dbReference type="SAM" id="Phobius"/>
    </source>
</evidence>
<dbReference type="Proteomes" id="UP001374579">
    <property type="component" value="Unassembled WGS sequence"/>
</dbReference>
<dbReference type="GO" id="GO:0006790">
    <property type="term" value="P:sulfur compound metabolic process"/>
    <property type="evidence" value="ECO:0007669"/>
    <property type="project" value="TreeGrafter"/>
</dbReference>
<sequence>MNVVVSQNVIKNLVKMACHMKAWTFVLVVALCPLVYVILFQQGVIYRDSSYGTDRAAVALRVATQSPEPPMKRVLLVTYGRSGSTFLSYILKETPDAFFFFEPLRALLISVTRGMDVIMSYDAIGGNYFPPQELPVSNLTSYERHAVGVMNDLLNCDISKYPVTNFRSNHFLLHGDVAQVANCLWSMVNATYLHLSNYLQCLLHFFYSCQRAPLRVFKVIRLPVRSLFPLMRQFPDLSVIYLVRDPRAILVSQRQLFGHAPLARDFCRMVVDDVQHMKLLTDTFPDRTLTVRYEDISTDPMEWTRRLYSALGLKMTSQVLRSVRKMTSAPRQAEGAYTSFRSDSKEAGERWRTRIPLSDVIKSERVCGHAYKLLGYRKASSKSVLRNLNISLVEPRAELPLL</sequence>
<dbReference type="GO" id="GO:0006044">
    <property type="term" value="P:N-acetylglucosamine metabolic process"/>
    <property type="evidence" value="ECO:0007669"/>
    <property type="project" value="TreeGrafter"/>
</dbReference>
<organism evidence="2 3">
    <name type="scientific">Littorina saxatilis</name>
    <dbReference type="NCBI Taxonomy" id="31220"/>
    <lineage>
        <taxon>Eukaryota</taxon>
        <taxon>Metazoa</taxon>
        <taxon>Spiralia</taxon>
        <taxon>Lophotrochozoa</taxon>
        <taxon>Mollusca</taxon>
        <taxon>Gastropoda</taxon>
        <taxon>Caenogastropoda</taxon>
        <taxon>Littorinimorpha</taxon>
        <taxon>Littorinoidea</taxon>
        <taxon>Littorinidae</taxon>
        <taxon>Littorina</taxon>
    </lineage>
</organism>
<keyword evidence="3" id="KW-1185">Reference proteome</keyword>
<protein>
    <submittedName>
        <fullName evidence="2">Uncharacterized protein</fullName>
    </submittedName>
</protein>
<name>A0AAN9BYF4_9CAEN</name>
<dbReference type="PANTHER" id="PTHR10704:SF44">
    <property type="entry name" value="LD35051P-RELATED"/>
    <property type="match status" value="1"/>
</dbReference>
<keyword evidence="1" id="KW-1133">Transmembrane helix</keyword>
<evidence type="ECO:0000313" key="2">
    <source>
        <dbReference type="EMBL" id="KAK7113849.1"/>
    </source>
</evidence>
<reference evidence="2 3" key="1">
    <citation type="submission" date="2024-02" db="EMBL/GenBank/DDBJ databases">
        <title>Chromosome-scale genome assembly of the rough periwinkle Littorina saxatilis.</title>
        <authorList>
            <person name="De Jode A."/>
            <person name="Faria R."/>
            <person name="Formenti G."/>
            <person name="Sims Y."/>
            <person name="Smith T.P."/>
            <person name="Tracey A."/>
            <person name="Wood J.M.D."/>
            <person name="Zagrodzka Z.B."/>
            <person name="Johannesson K."/>
            <person name="Butlin R.K."/>
            <person name="Leder E.H."/>
        </authorList>
    </citation>
    <scope>NUCLEOTIDE SEQUENCE [LARGE SCALE GENOMIC DNA]</scope>
    <source>
        <strain evidence="2">Snail1</strain>
        <tissue evidence="2">Muscle</tissue>
    </source>
</reference>
<keyword evidence="1" id="KW-0812">Transmembrane</keyword>
<keyword evidence="1" id="KW-0472">Membrane</keyword>
<dbReference type="InterPro" id="IPR027417">
    <property type="entry name" value="P-loop_NTPase"/>
</dbReference>
<dbReference type="Pfam" id="PF13469">
    <property type="entry name" value="Sulfotransfer_3"/>
    <property type="match status" value="1"/>
</dbReference>
<dbReference type="InterPro" id="IPR051135">
    <property type="entry name" value="Gal/GlcNAc/GalNAc_ST"/>
</dbReference>
<feature type="transmembrane region" description="Helical" evidence="1">
    <location>
        <begin position="20"/>
        <end position="40"/>
    </location>
</feature>
<evidence type="ECO:0000313" key="3">
    <source>
        <dbReference type="Proteomes" id="UP001374579"/>
    </source>
</evidence>
<dbReference type="PANTHER" id="PTHR10704">
    <property type="entry name" value="CARBOHYDRATE SULFOTRANSFERASE"/>
    <property type="match status" value="1"/>
</dbReference>
<dbReference type="AlphaFoldDB" id="A0AAN9BYF4"/>
<comment type="caution">
    <text evidence="2">The sequence shown here is derived from an EMBL/GenBank/DDBJ whole genome shotgun (WGS) entry which is preliminary data.</text>
</comment>
<proteinExistence type="predicted"/>